<accession>A0A4Q1BKU6</accession>
<dbReference type="Pfam" id="PF08538">
    <property type="entry name" value="DUF1749"/>
    <property type="match status" value="1"/>
</dbReference>
<dbReference type="InParanoid" id="A0A4Q1BKU6"/>
<reference evidence="1 2" key="1">
    <citation type="submission" date="2016-06" db="EMBL/GenBank/DDBJ databases">
        <title>Evolution of pathogenesis and genome organization in the Tremellales.</title>
        <authorList>
            <person name="Cuomo C."/>
            <person name="Litvintseva A."/>
            <person name="Heitman J."/>
            <person name="Chen Y."/>
            <person name="Sun S."/>
            <person name="Springer D."/>
            <person name="Dromer F."/>
            <person name="Young S."/>
            <person name="Zeng Q."/>
            <person name="Chapman S."/>
            <person name="Gujja S."/>
            <person name="Saif S."/>
            <person name="Birren B."/>
        </authorList>
    </citation>
    <scope>NUCLEOTIDE SEQUENCE [LARGE SCALE GENOMIC DNA]</scope>
    <source>
        <strain evidence="1 2">ATCC 28783</strain>
    </source>
</reference>
<dbReference type="Proteomes" id="UP000289152">
    <property type="component" value="Unassembled WGS sequence"/>
</dbReference>
<protein>
    <recommendedName>
        <fullName evidence="3">Dolichol-phosphate mannosyltransferase</fullName>
    </recommendedName>
</protein>
<name>A0A4Q1BKU6_TREME</name>
<dbReference type="Gene3D" id="3.40.50.1820">
    <property type="entry name" value="alpha/beta hydrolase"/>
    <property type="match status" value="1"/>
</dbReference>
<sequence length="334" mass="36212">MAEFDGTLSSVISTRGPFGNETLPIFASGDLDSKKAILFIGGLGNGLGDVPFTYALSVALGRIGWKLVQMHWSSAHEGFGTGSIDRDRDEMECVVKHLRFQGQLSPLLTLSNRNDLCIGHEKIVIMGHSTGSQDVINYLSSPSLIPSATAHIPWTDPGCLASMRAKVDGGIMQAPVSDREYHVSADNRAWLDALPVAEKMLKEGNGDELLPKPVRERMGVMMTAYRAWSLLAVGGYDDYFSADIPIHDSSGKFCHPLSQSFGKLSSPALALYSGKDEFGQPGDRTPVLQRWAEVSGGKLEWKIIPGAGHAIPEPSAQVMMCGIVTEWLKRVVEN</sequence>
<comment type="caution">
    <text evidence="1">The sequence shown here is derived from an EMBL/GenBank/DDBJ whole genome shotgun (WGS) entry which is preliminary data.</text>
</comment>
<dbReference type="VEuPathDB" id="FungiDB:TREMEDRAFT_56114"/>
<gene>
    <name evidence="1" type="ORF">M231_04297</name>
</gene>
<dbReference type="PANTHER" id="PTHR31591">
    <property type="entry name" value="UPF0613 PROTEIN PB24D3.06C"/>
    <property type="match status" value="1"/>
</dbReference>
<dbReference type="AlphaFoldDB" id="A0A4Q1BKU6"/>
<dbReference type="EMBL" id="SDIL01000048">
    <property type="protein sequence ID" value="RXK38388.1"/>
    <property type="molecule type" value="Genomic_DNA"/>
</dbReference>
<keyword evidence="2" id="KW-1185">Reference proteome</keyword>
<dbReference type="OrthoDB" id="10034502at2759"/>
<dbReference type="FunCoup" id="A0A4Q1BKU6">
    <property type="interactions" value="8"/>
</dbReference>
<dbReference type="PANTHER" id="PTHR31591:SF1">
    <property type="entry name" value="UPF0613 PROTEIN PB24D3.06C"/>
    <property type="match status" value="1"/>
</dbReference>
<evidence type="ECO:0000313" key="1">
    <source>
        <dbReference type="EMBL" id="RXK38388.1"/>
    </source>
</evidence>
<dbReference type="InterPro" id="IPR013744">
    <property type="entry name" value="SidJ"/>
</dbReference>
<dbReference type="InterPro" id="IPR029058">
    <property type="entry name" value="AB_hydrolase_fold"/>
</dbReference>
<organism evidence="1 2">
    <name type="scientific">Tremella mesenterica</name>
    <name type="common">Jelly fungus</name>
    <dbReference type="NCBI Taxonomy" id="5217"/>
    <lineage>
        <taxon>Eukaryota</taxon>
        <taxon>Fungi</taxon>
        <taxon>Dikarya</taxon>
        <taxon>Basidiomycota</taxon>
        <taxon>Agaricomycotina</taxon>
        <taxon>Tremellomycetes</taxon>
        <taxon>Tremellales</taxon>
        <taxon>Tremellaceae</taxon>
        <taxon>Tremella</taxon>
    </lineage>
</organism>
<proteinExistence type="predicted"/>
<dbReference type="SUPFAM" id="SSF53474">
    <property type="entry name" value="alpha/beta-Hydrolases"/>
    <property type="match status" value="1"/>
</dbReference>
<evidence type="ECO:0000313" key="2">
    <source>
        <dbReference type="Proteomes" id="UP000289152"/>
    </source>
</evidence>
<evidence type="ECO:0008006" key="3">
    <source>
        <dbReference type="Google" id="ProtNLM"/>
    </source>
</evidence>